<protein>
    <recommendedName>
        <fullName evidence="11">G-protein coupled receptors family 1 profile domain-containing protein</fullName>
    </recommendedName>
</protein>
<name>A0ABD2PGT4_9CUCU</name>
<dbReference type="CDD" id="cd00637">
    <property type="entry name" value="7tm_classA_rhodopsin-like"/>
    <property type="match status" value="1"/>
</dbReference>
<dbReference type="PROSITE" id="PS50262">
    <property type="entry name" value="G_PROTEIN_RECEP_F1_2"/>
    <property type="match status" value="1"/>
</dbReference>
<accession>A0ABD2PGT4</accession>
<keyword evidence="7 10" id="KW-0472">Membrane</keyword>
<evidence type="ECO:0000256" key="1">
    <source>
        <dbReference type="ARBA" id="ARBA00004651"/>
    </source>
</evidence>
<dbReference type="AlphaFoldDB" id="A0ABD2PGT4"/>
<dbReference type="Pfam" id="PF00001">
    <property type="entry name" value="7tm_1"/>
    <property type="match status" value="1"/>
</dbReference>
<evidence type="ECO:0000256" key="10">
    <source>
        <dbReference type="SAM" id="Phobius"/>
    </source>
</evidence>
<evidence type="ECO:0000256" key="5">
    <source>
        <dbReference type="ARBA" id="ARBA00022989"/>
    </source>
</evidence>
<evidence type="ECO:0000256" key="3">
    <source>
        <dbReference type="ARBA" id="ARBA00022475"/>
    </source>
</evidence>
<dbReference type="PANTHER" id="PTHR24229">
    <property type="entry name" value="NEUROPEPTIDES RECEPTOR"/>
    <property type="match status" value="1"/>
</dbReference>
<keyword evidence="9" id="KW-0807">Transducer</keyword>
<comment type="subcellular location">
    <subcellularLocation>
        <location evidence="1">Cell membrane</location>
        <topology evidence="1">Multi-pass membrane protein</topology>
    </subcellularLocation>
</comment>
<feature type="transmembrane region" description="Helical" evidence="10">
    <location>
        <begin position="25"/>
        <end position="47"/>
    </location>
</feature>
<evidence type="ECO:0000256" key="7">
    <source>
        <dbReference type="ARBA" id="ARBA00023136"/>
    </source>
</evidence>
<dbReference type="PRINTS" id="PR00237">
    <property type="entry name" value="GPCRRHODOPSN"/>
</dbReference>
<evidence type="ECO:0000256" key="8">
    <source>
        <dbReference type="ARBA" id="ARBA00023170"/>
    </source>
</evidence>
<keyword evidence="6" id="KW-0297">G-protein coupled receptor</keyword>
<keyword evidence="4 10" id="KW-0812">Transmembrane</keyword>
<dbReference type="InterPro" id="IPR017452">
    <property type="entry name" value="GPCR_Rhodpsn_7TM"/>
</dbReference>
<evidence type="ECO:0000256" key="4">
    <source>
        <dbReference type="ARBA" id="ARBA00022692"/>
    </source>
</evidence>
<evidence type="ECO:0000313" key="13">
    <source>
        <dbReference type="Proteomes" id="UP001516400"/>
    </source>
</evidence>
<evidence type="ECO:0000256" key="9">
    <source>
        <dbReference type="ARBA" id="ARBA00023224"/>
    </source>
</evidence>
<keyword evidence="13" id="KW-1185">Reference proteome</keyword>
<dbReference type="GO" id="GO:0004930">
    <property type="term" value="F:G protein-coupled receptor activity"/>
    <property type="evidence" value="ECO:0007669"/>
    <property type="project" value="UniProtKB-KW"/>
</dbReference>
<dbReference type="EMBL" id="JABFTP020000186">
    <property type="protein sequence ID" value="KAL3290167.1"/>
    <property type="molecule type" value="Genomic_DNA"/>
</dbReference>
<sequence length="259" mass="29834">MALSIDRYSTVKNYRPARQVYRRRHVLTTSLILIWILAAFLSSSQLITRDQLKKTTNLIRVLFVHIIPACAVLISHMGVHSKLTALSLTARAKHGELPLPMPLLRRPTHVIIVAGIPKQDKDHLQLQIAESNIEEGQQPPTSTLRSRRKLANSLLWISIIFAIAWLPYVICQLCIELDVPPDLMIERYSLLLGHLHSAFNPIFYWSINYQWPQKPCRRLFKIPTIYRSASSTNEAALGPFHPRLIKPPPMRRRSSHYLY</sequence>
<evidence type="ECO:0000313" key="12">
    <source>
        <dbReference type="EMBL" id="KAL3290167.1"/>
    </source>
</evidence>
<dbReference type="PANTHER" id="PTHR24229:SF40">
    <property type="entry name" value="ALLATOSTATIN C RECEPTOR 1-RELATED"/>
    <property type="match status" value="1"/>
</dbReference>
<dbReference type="GO" id="GO:0005886">
    <property type="term" value="C:plasma membrane"/>
    <property type="evidence" value="ECO:0007669"/>
    <property type="project" value="UniProtKB-SubCell"/>
</dbReference>
<feature type="transmembrane region" description="Helical" evidence="10">
    <location>
        <begin position="59"/>
        <end position="79"/>
    </location>
</feature>
<evidence type="ECO:0000259" key="11">
    <source>
        <dbReference type="PROSITE" id="PS50262"/>
    </source>
</evidence>
<dbReference type="InterPro" id="IPR000276">
    <property type="entry name" value="GPCR_Rhodpsn"/>
</dbReference>
<keyword evidence="8" id="KW-0675">Receptor</keyword>
<reference evidence="12 13" key="1">
    <citation type="journal article" date="2021" name="BMC Biol.">
        <title>Horizontally acquired antibacterial genes associated with adaptive radiation of ladybird beetles.</title>
        <authorList>
            <person name="Li H.S."/>
            <person name="Tang X.F."/>
            <person name="Huang Y.H."/>
            <person name="Xu Z.Y."/>
            <person name="Chen M.L."/>
            <person name="Du X.Y."/>
            <person name="Qiu B.Y."/>
            <person name="Chen P.T."/>
            <person name="Zhang W."/>
            <person name="Slipinski A."/>
            <person name="Escalona H.E."/>
            <person name="Waterhouse R.M."/>
            <person name="Zwick A."/>
            <person name="Pang H."/>
        </authorList>
    </citation>
    <scope>NUCLEOTIDE SEQUENCE [LARGE SCALE GENOMIC DNA]</scope>
    <source>
        <strain evidence="12">SYSU2018</strain>
    </source>
</reference>
<dbReference type="Proteomes" id="UP001516400">
    <property type="component" value="Unassembled WGS sequence"/>
</dbReference>
<organism evidence="12 13">
    <name type="scientific">Cryptolaemus montrouzieri</name>
    <dbReference type="NCBI Taxonomy" id="559131"/>
    <lineage>
        <taxon>Eukaryota</taxon>
        <taxon>Metazoa</taxon>
        <taxon>Ecdysozoa</taxon>
        <taxon>Arthropoda</taxon>
        <taxon>Hexapoda</taxon>
        <taxon>Insecta</taxon>
        <taxon>Pterygota</taxon>
        <taxon>Neoptera</taxon>
        <taxon>Endopterygota</taxon>
        <taxon>Coleoptera</taxon>
        <taxon>Polyphaga</taxon>
        <taxon>Cucujiformia</taxon>
        <taxon>Coccinelloidea</taxon>
        <taxon>Coccinellidae</taxon>
        <taxon>Scymninae</taxon>
        <taxon>Scymnini</taxon>
        <taxon>Cryptolaemus</taxon>
    </lineage>
</organism>
<dbReference type="SUPFAM" id="SSF81321">
    <property type="entry name" value="Family A G protein-coupled receptor-like"/>
    <property type="match status" value="1"/>
</dbReference>
<evidence type="ECO:0000256" key="6">
    <source>
        <dbReference type="ARBA" id="ARBA00023040"/>
    </source>
</evidence>
<feature type="domain" description="G-protein coupled receptors family 1 profile" evidence="11">
    <location>
        <begin position="1"/>
        <end position="204"/>
    </location>
</feature>
<evidence type="ECO:0000256" key="2">
    <source>
        <dbReference type="ARBA" id="ARBA00010663"/>
    </source>
</evidence>
<feature type="transmembrane region" description="Helical" evidence="10">
    <location>
        <begin position="150"/>
        <end position="170"/>
    </location>
</feature>
<keyword evidence="3" id="KW-1003">Cell membrane</keyword>
<keyword evidence="5 10" id="KW-1133">Transmembrane helix</keyword>
<proteinExistence type="inferred from homology"/>
<gene>
    <name evidence="12" type="ORF">HHI36_023528</name>
</gene>
<dbReference type="Gene3D" id="1.20.1070.10">
    <property type="entry name" value="Rhodopsin 7-helix transmembrane proteins"/>
    <property type="match status" value="1"/>
</dbReference>
<comment type="similarity">
    <text evidence="2">Belongs to the G-protein coupled receptor 1 family.</text>
</comment>
<comment type="caution">
    <text evidence="12">The sequence shown here is derived from an EMBL/GenBank/DDBJ whole genome shotgun (WGS) entry which is preliminary data.</text>
</comment>